<comment type="caution">
    <text evidence="2">The sequence shown here is derived from an EMBL/GenBank/DDBJ whole genome shotgun (WGS) entry which is preliminary data.</text>
</comment>
<dbReference type="InterPro" id="IPR001810">
    <property type="entry name" value="F-box_dom"/>
</dbReference>
<dbReference type="SUPFAM" id="SSF52047">
    <property type="entry name" value="RNI-like"/>
    <property type="match status" value="1"/>
</dbReference>
<organism evidence="2 3">
    <name type="scientific">Cinchona calisaya</name>
    <dbReference type="NCBI Taxonomy" id="153742"/>
    <lineage>
        <taxon>Eukaryota</taxon>
        <taxon>Viridiplantae</taxon>
        <taxon>Streptophyta</taxon>
        <taxon>Embryophyta</taxon>
        <taxon>Tracheophyta</taxon>
        <taxon>Spermatophyta</taxon>
        <taxon>Magnoliopsida</taxon>
        <taxon>eudicotyledons</taxon>
        <taxon>Gunneridae</taxon>
        <taxon>Pentapetalae</taxon>
        <taxon>asterids</taxon>
        <taxon>lamiids</taxon>
        <taxon>Gentianales</taxon>
        <taxon>Rubiaceae</taxon>
        <taxon>Cinchonoideae</taxon>
        <taxon>Cinchoneae</taxon>
        <taxon>Cinchona</taxon>
    </lineage>
</organism>
<feature type="domain" description="F-box" evidence="1">
    <location>
        <begin position="48"/>
        <end position="84"/>
    </location>
</feature>
<dbReference type="PANTHER" id="PTHR34145:SF68">
    <property type="entry name" value="FBD DOMAIN-CONTAINING PROTEIN"/>
    <property type="match status" value="1"/>
</dbReference>
<reference evidence="2 3" key="1">
    <citation type="submission" date="2024-11" db="EMBL/GenBank/DDBJ databases">
        <title>A near-complete genome assembly of Cinchona calisaya.</title>
        <authorList>
            <person name="Lian D.C."/>
            <person name="Zhao X.W."/>
            <person name="Wei L."/>
        </authorList>
    </citation>
    <scope>NUCLEOTIDE SEQUENCE [LARGE SCALE GENOMIC DNA]</scope>
    <source>
        <tissue evidence="2">Nenye</tissue>
    </source>
</reference>
<dbReference type="CDD" id="cd22160">
    <property type="entry name" value="F-box_AtFBL13-like"/>
    <property type="match status" value="1"/>
</dbReference>
<dbReference type="Gene3D" id="3.80.10.10">
    <property type="entry name" value="Ribonuclease Inhibitor"/>
    <property type="match status" value="1"/>
</dbReference>
<keyword evidence="3" id="KW-1185">Reference proteome</keyword>
<evidence type="ECO:0000313" key="3">
    <source>
        <dbReference type="Proteomes" id="UP001630127"/>
    </source>
</evidence>
<dbReference type="InterPro" id="IPR032675">
    <property type="entry name" value="LRR_dom_sf"/>
</dbReference>
<dbReference type="InterPro" id="IPR036047">
    <property type="entry name" value="F-box-like_dom_sf"/>
</dbReference>
<dbReference type="Pfam" id="PF23622">
    <property type="entry name" value="LRR_At1g61320_AtMIF1"/>
    <property type="match status" value="1"/>
</dbReference>
<sequence>MGKGSKISPRSQLKKCSNRGYSLEDRIAQLPEDQIAQLPEDWIVHVPEDRISQLPDDILILILSFLKLKEAAQTSVLSRRWPTLWVYNPRLEFDAPKALQRTIQNFMVGKKERHNFVNWVNSIMQLHKGSTVDEFRLCFSLDKFSISQNDIAKWLDYSFKRKVQRLELDLLKPYSSVSCDFPDRLLNTDIGLSTGLSHLNYCDSQLPGSIHFKPLRELILRCVNITGEAIEFFLHNCPFLEQLVVVESEKLGNLIVSGPSLMLKHLQIELCPNVESIKICDSNIVSLNISVVENLILTNVPKLTKLSVLEWGLVDWSHVFSQLSCCLSQLEKFTLHTQPKALAEVSDFPELSQLKHLKIGADAFYDDSLMVFTSLIKACPYLQKFVLQLRWICPSKIKRRKEKGAVCSLKYLRVIEFIGYWGRVSDIELLEFFLENAVALEEITIDCREHEGRRPIKGLEPTARTCSLKEIKQLVPKHVKLVIL</sequence>
<evidence type="ECO:0000259" key="1">
    <source>
        <dbReference type="PROSITE" id="PS50181"/>
    </source>
</evidence>
<protein>
    <recommendedName>
        <fullName evidence="1">F-box domain-containing protein</fullName>
    </recommendedName>
</protein>
<dbReference type="InterPro" id="IPR053781">
    <property type="entry name" value="F-box_AtFBL13-like"/>
</dbReference>
<gene>
    <name evidence="2" type="ORF">ACH5RR_034570</name>
</gene>
<evidence type="ECO:0000313" key="2">
    <source>
        <dbReference type="EMBL" id="KAL3504729.1"/>
    </source>
</evidence>
<accession>A0ABD2YF73</accession>
<name>A0ABD2YF73_9GENT</name>
<dbReference type="PROSITE" id="PS50181">
    <property type="entry name" value="FBOX"/>
    <property type="match status" value="1"/>
</dbReference>
<dbReference type="PANTHER" id="PTHR34145">
    <property type="entry name" value="OS02G0105600 PROTEIN"/>
    <property type="match status" value="1"/>
</dbReference>
<dbReference type="EMBL" id="JBJUIK010000014">
    <property type="protein sequence ID" value="KAL3504729.1"/>
    <property type="molecule type" value="Genomic_DNA"/>
</dbReference>
<dbReference type="Pfam" id="PF00646">
    <property type="entry name" value="F-box"/>
    <property type="match status" value="1"/>
</dbReference>
<dbReference type="SUPFAM" id="SSF81383">
    <property type="entry name" value="F-box domain"/>
    <property type="match status" value="1"/>
</dbReference>
<dbReference type="InterPro" id="IPR055357">
    <property type="entry name" value="LRR_At1g61320_AtMIF1"/>
</dbReference>
<dbReference type="InterPro" id="IPR053772">
    <property type="entry name" value="At1g61320/At1g61330-like"/>
</dbReference>
<dbReference type="Proteomes" id="UP001630127">
    <property type="component" value="Unassembled WGS sequence"/>
</dbReference>
<proteinExistence type="predicted"/>
<dbReference type="Gene3D" id="1.20.1280.50">
    <property type="match status" value="1"/>
</dbReference>
<dbReference type="AlphaFoldDB" id="A0ABD2YF73"/>